<dbReference type="SUPFAM" id="SSF82714">
    <property type="entry name" value="Multidrug efflux transporter AcrB TolC docking domain, DN and DC subdomains"/>
    <property type="match status" value="2"/>
</dbReference>
<dbReference type="Gene3D" id="3.30.2090.10">
    <property type="entry name" value="Multidrug efflux transporter AcrB TolC docking domain, DN and DC subdomains"/>
    <property type="match status" value="2"/>
</dbReference>
<organism evidence="2 3">
    <name type="scientific">Shewanella electrodiphila</name>
    <dbReference type="NCBI Taxonomy" id="934143"/>
    <lineage>
        <taxon>Bacteria</taxon>
        <taxon>Pseudomonadati</taxon>
        <taxon>Pseudomonadota</taxon>
        <taxon>Gammaproteobacteria</taxon>
        <taxon>Alteromonadales</taxon>
        <taxon>Shewanellaceae</taxon>
        <taxon>Shewanella</taxon>
    </lineage>
</organism>
<evidence type="ECO:0000313" key="2">
    <source>
        <dbReference type="EMBL" id="MCL1045793.1"/>
    </source>
</evidence>
<sequence length="1036" mass="115030">MSQETNTEQQGFSITRLAIKRPVTTSMFFLAILLFGMASSRLLPLEMFPGIDIPQIQVNVPYKGSTPAEVERDITRVLEESLATMSGIEEVRSNSSQDGANIQLNMKWGEDVATKSLEAREKIDSVRHLLPKDVERVFIQQFSTADMPVLTIRISSERELSNAFDLLDKQLRKPLERIEGVSKVTLYGVDQKQIEIRLDADKLAASGINPSELRQRLQLENFVISAGTVRNNNQVFQVSPKGEFLSLEDIKAVKLNTNTTLGDIASVKFTLPEPFEGRHLDQKYAVGLDVFKESGANLVHVSERVLKVIEQTKQDQQFQGIKLFVMEDQAYGVKSSLQDLLISGLIGAFLSFGVLYLFLRNLKMTLVVVSSVPISICMTLAGMYLLGYSLNILSMMGLLLAVGMLIDNAVVVTESVLQEKQRNGLTGQEDTKPQCQKTNESAVLTGVEKVALAVLAGTLTTAIVFLPNIVGVKVELTIFLEHVAIAICISLAASLLVAKTLIPLMLTKLHFEIETEEKESRLQRYYQRSLTWVLAHSKISGVLAVLILVSTALPLSLVKQDQSDGEGNDRLYINYQLEGRHNLKVTEAMINQMEDYLYGNKEAFMIDSVYSYYSADSIQTTILLQKDIETPMSELKKTIREGFPKYAAATPQFGWGNENSGLRITLTGRSTSELITLSQQVVPLLSAIEGLEDVRSEVNAAQQEVIVTINREMAARLDLKLNEVASHISMALRGTPLRSFRHDPNGELRIELAYDKSWQRSLEQLKQLPIIRQGERVYSLDNLAEITIQPRFDTIRHYNRQTALSIGANVNEITTEEAQEQIEKVMQNVNFPYGYDYSLRGGFQRQDEDQSIMAVNMILALAMIYIVMAALFESLLLPTAIISSILFSITGVFWALWISGTPMSVMAMIGILILMGIVVNNGIVLVDQINQMTPKLTDLSATIKSICITRLRPVLMTVATTVLGLVPLAMGDTQIGGGGPPYSPMAIAIIGGLSFSTVTSLYLVPLCYQALYRIRYQSSVKLGLADKRAKKLLPWT</sequence>
<dbReference type="Pfam" id="PF00873">
    <property type="entry name" value="ACR_tran"/>
    <property type="match status" value="1"/>
</dbReference>
<dbReference type="PRINTS" id="PR00702">
    <property type="entry name" value="ACRIFLAVINRP"/>
</dbReference>
<feature type="transmembrane region" description="Helical" evidence="1">
    <location>
        <begin position="982"/>
        <end position="1008"/>
    </location>
</feature>
<keyword evidence="1" id="KW-0472">Membrane</keyword>
<feature type="transmembrane region" description="Helical" evidence="1">
    <location>
        <begin position="476"/>
        <end position="498"/>
    </location>
</feature>
<dbReference type="RefSeq" id="WP_248955696.1">
    <property type="nucleotide sequence ID" value="NZ_JAKIKU010000005.1"/>
</dbReference>
<feature type="transmembrane region" description="Helical" evidence="1">
    <location>
        <begin position="905"/>
        <end position="926"/>
    </location>
</feature>
<feature type="transmembrane region" description="Helical" evidence="1">
    <location>
        <begin position="953"/>
        <end position="970"/>
    </location>
</feature>
<dbReference type="PANTHER" id="PTHR32063">
    <property type="match status" value="1"/>
</dbReference>
<dbReference type="Gene3D" id="3.30.70.1430">
    <property type="entry name" value="Multidrug efflux transporter AcrB pore domain"/>
    <property type="match status" value="2"/>
</dbReference>
<feature type="transmembrane region" description="Helical" evidence="1">
    <location>
        <begin position="450"/>
        <end position="470"/>
    </location>
</feature>
<evidence type="ECO:0000313" key="3">
    <source>
        <dbReference type="Proteomes" id="UP001202134"/>
    </source>
</evidence>
<comment type="caution">
    <text evidence="2">The sequence shown here is derived from an EMBL/GenBank/DDBJ whole genome shotgun (WGS) entry which is preliminary data.</text>
</comment>
<feature type="transmembrane region" description="Helical" evidence="1">
    <location>
        <begin position="23"/>
        <end position="43"/>
    </location>
</feature>
<protein>
    <submittedName>
        <fullName evidence="2">Efflux RND transporter permease subunit</fullName>
    </submittedName>
</protein>
<feature type="transmembrane region" description="Helical" evidence="1">
    <location>
        <begin position="366"/>
        <end position="386"/>
    </location>
</feature>
<dbReference type="Gene3D" id="3.30.70.1320">
    <property type="entry name" value="Multidrug efflux transporter AcrB pore domain like"/>
    <property type="match status" value="1"/>
</dbReference>
<name>A0ABT0KPN1_9GAMM</name>
<feature type="transmembrane region" description="Helical" evidence="1">
    <location>
        <begin position="392"/>
        <end position="412"/>
    </location>
</feature>
<dbReference type="SUPFAM" id="SSF82693">
    <property type="entry name" value="Multidrug efflux transporter AcrB pore domain, PN1, PN2, PC1 and PC2 subdomains"/>
    <property type="match status" value="2"/>
</dbReference>
<feature type="transmembrane region" description="Helical" evidence="1">
    <location>
        <begin position="879"/>
        <end position="899"/>
    </location>
</feature>
<keyword evidence="1" id="KW-1133">Transmembrane helix</keyword>
<dbReference type="Gene3D" id="1.20.1640.10">
    <property type="entry name" value="Multidrug efflux transporter AcrB transmembrane domain"/>
    <property type="match status" value="2"/>
</dbReference>
<keyword evidence="1" id="KW-0812">Transmembrane</keyword>
<feature type="transmembrane region" description="Helical" evidence="1">
    <location>
        <begin position="340"/>
        <end position="359"/>
    </location>
</feature>
<gene>
    <name evidence="2" type="ORF">L2737_10700</name>
</gene>
<evidence type="ECO:0000256" key="1">
    <source>
        <dbReference type="SAM" id="Phobius"/>
    </source>
</evidence>
<reference evidence="2 3" key="1">
    <citation type="submission" date="2022-01" db="EMBL/GenBank/DDBJ databases">
        <title>Whole genome-based taxonomy of the Shewanellaceae.</title>
        <authorList>
            <person name="Martin-Rodriguez A.J."/>
        </authorList>
    </citation>
    <scope>NUCLEOTIDE SEQUENCE [LARGE SCALE GENOMIC DNA]</scope>
    <source>
        <strain evidence="2 3">DSM 24955</strain>
    </source>
</reference>
<dbReference type="Gene3D" id="3.30.70.1440">
    <property type="entry name" value="Multidrug efflux transporter AcrB pore domain"/>
    <property type="match status" value="1"/>
</dbReference>
<proteinExistence type="predicted"/>
<dbReference type="SUPFAM" id="SSF82866">
    <property type="entry name" value="Multidrug efflux transporter AcrB transmembrane domain"/>
    <property type="match status" value="2"/>
</dbReference>
<dbReference type="InterPro" id="IPR027463">
    <property type="entry name" value="AcrB_DN_DC_subdom"/>
</dbReference>
<feature type="transmembrane region" description="Helical" evidence="1">
    <location>
        <begin position="530"/>
        <end position="553"/>
    </location>
</feature>
<feature type="transmembrane region" description="Helical" evidence="1">
    <location>
        <begin position="852"/>
        <end position="872"/>
    </location>
</feature>
<keyword evidence="3" id="KW-1185">Reference proteome</keyword>
<accession>A0ABT0KPN1</accession>
<dbReference type="PANTHER" id="PTHR32063:SF73">
    <property type="entry name" value="RND SUPERFAMILY EFFLUX PUMP PERMEASE COMPONENT 1"/>
    <property type="match status" value="1"/>
</dbReference>
<dbReference type="EMBL" id="JAKIKU010000005">
    <property type="protein sequence ID" value="MCL1045793.1"/>
    <property type="molecule type" value="Genomic_DNA"/>
</dbReference>
<dbReference type="InterPro" id="IPR001036">
    <property type="entry name" value="Acrflvin-R"/>
</dbReference>
<dbReference type="Proteomes" id="UP001202134">
    <property type="component" value="Unassembled WGS sequence"/>
</dbReference>